<evidence type="ECO:0000313" key="1">
    <source>
        <dbReference type="EMBL" id="OEH75985.1"/>
    </source>
</evidence>
<evidence type="ECO:0000313" key="2">
    <source>
        <dbReference type="Proteomes" id="UP000095192"/>
    </source>
</evidence>
<proteinExistence type="predicted"/>
<dbReference type="InParanoid" id="A0A1D3CXQ9"/>
<reference evidence="1 2" key="1">
    <citation type="journal article" date="2016" name="BMC Genomics">
        <title>Comparative genomics reveals Cyclospora cayetanensis possesses coccidia-like metabolism and invasion components but unique surface antigens.</title>
        <authorList>
            <person name="Liu S."/>
            <person name="Wang L."/>
            <person name="Zheng H."/>
            <person name="Xu Z."/>
            <person name="Roellig D.M."/>
            <person name="Li N."/>
            <person name="Frace M.A."/>
            <person name="Tang K."/>
            <person name="Arrowood M.J."/>
            <person name="Moss D.M."/>
            <person name="Zhang L."/>
            <person name="Feng Y."/>
            <person name="Xiao L."/>
        </authorList>
    </citation>
    <scope>NUCLEOTIDE SEQUENCE [LARGE SCALE GENOMIC DNA]</scope>
    <source>
        <strain evidence="1 2">CHN_HEN01</strain>
    </source>
</reference>
<gene>
    <name evidence="1" type="ORF">cyc_04556</name>
</gene>
<sequence length="366" mass="40924">MVLPARLSSYPPSPPRLRARSAMNMPLCKRIASYLRAVLLSPQGNNAFGPIDGLSRDYSGVIARLALHVYDCLKLPLTLQEQMSLAAAAAEERGISPGAPLAPTLQPYLDECGCTPFDKVALAYALALTNQYECGASDNNAQKPPPIAFFLESACQQAKETLQHSGWLQHYLYKILYLADVEKPQSAEAIKRAVPFGLQKSLHLRWLDGILLNGQPQGSEDLQSDVFSCLSRLNCVSYLNCSLGRPDDEQHLFFASLLIRQRNLAIETDYLMPLGPGRPKPSGLVGCKQRLFSKFGVNVAVIHRCLWDRLSFEQKDIQMSRLLSHFSEVLQPPTPEAPRYSEDKGLRFMRHKTQKFESWPPDKIEI</sequence>
<accession>A0A1D3CXQ9</accession>
<dbReference type="VEuPathDB" id="ToxoDB:LOC34621075"/>
<comment type="caution">
    <text evidence="1">The sequence shown here is derived from an EMBL/GenBank/DDBJ whole genome shotgun (WGS) entry which is preliminary data.</text>
</comment>
<organism evidence="1 2">
    <name type="scientific">Cyclospora cayetanensis</name>
    <dbReference type="NCBI Taxonomy" id="88456"/>
    <lineage>
        <taxon>Eukaryota</taxon>
        <taxon>Sar</taxon>
        <taxon>Alveolata</taxon>
        <taxon>Apicomplexa</taxon>
        <taxon>Conoidasida</taxon>
        <taxon>Coccidia</taxon>
        <taxon>Eucoccidiorida</taxon>
        <taxon>Eimeriorina</taxon>
        <taxon>Eimeriidae</taxon>
        <taxon>Cyclospora</taxon>
    </lineage>
</organism>
<dbReference type="EMBL" id="JROU02001567">
    <property type="protein sequence ID" value="OEH75985.1"/>
    <property type="molecule type" value="Genomic_DNA"/>
</dbReference>
<dbReference type="Pfam" id="PF20724">
    <property type="entry name" value="DUF6831"/>
    <property type="match status" value="1"/>
</dbReference>
<dbReference type="Proteomes" id="UP000095192">
    <property type="component" value="Unassembled WGS sequence"/>
</dbReference>
<keyword evidence="2" id="KW-1185">Reference proteome</keyword>
<evidence type="ECO:0008006" key="3">
    <source>
        <dbReference type="Google" id="ProtNLM"/>
    </source>
</evidence>
<dbReference type="AlphaFoldDB" id="A0A1D3CXQ9"/>
<protein>
    <recommendedName>
        <fullName evidence="3">RAP domain-containing protein</fullName>
    </recommendedName>
</protein>
<name>A0A1D3CXQ9_9EIME</name>
<dbReference type="VEuPathDB" id="ToxoDB:cyc_04556"/>
<dbReference type="FunCoup" id="A0A1D3CXQ9">
    <property type="interactions" value="36"/>
</dbReference>